<evidence type="ECO:0000256" key="2">
    <source>
        <dbReference type="ARBA" id="ARBA00023125"/>
    </source>
</evidence>
<dbReference type="Pfam" id="PF01047">
    <property type="entry name" value="MarR"/>
    <property type="match status" value="1"/>
</dbReference>
<keyword evidence="2" id="KW-0238">DNA-binding</keyword>
<dbReference type="PROSITE" id="PS50995">
    <property type="entry name" value="HTH_MARR_2"/>
    <property type="match status" value="1"/>
</dbReference>
<evidence type="ECO:0000256" key="1">
    <source>
        <dbReference type="ARBA" id="ARBA00023015"/>
    </source>
</evidence>
<dbReference type="InterPro" id="IPR036388">
    <property type="entry name" value="WH-like_DNA-bd_sf"/>
</dbReference>
<protein>
    <submittedName>
        <fullName evidence="5">MarR family transcriptional regulator</fullName>
    </submittedName>
</protein>
<dbReference type="PANTHER" id="PTHR42756">
    <property type="entry name" value="TRANSCRIPTIONAL REGULATOR, MARR"/>
    <property type="match status" value="1"/>
</dbReference>
<name>A0A975U7H7_9VIBR</name>
<evidence type="ECO:0000313" key="5">
    <source>
        <dbReference type="EMBL" id="QXO16400.1"/>
    </source>
</evidence>
<sequence>MQSKLGHIAFHLMRKLMQEHTASWQSAVEGLTKPQYAVMFAVAEKPGIEQSELMEPSVSTKATLAEILARLEKRELIFRKQGEIDKRRRFVYLTEQGMAVFEQAKASASQVDDHFLSRMPTEDQQEFIRLMKCMTEQSSPLKSNQ</sequence>
<keyword evidence="3" id="KW-0804">Transcription</keyword>
<dbReference type="PROSITE" id="PS01117">
    <property type="entry name" value="HTH_MARR_1"/>
    <property type="match status" value="1"/>
</dbReference>
<evidence type="ECO:0000313" key="6">
    <source>
        <dbReference type="Proteomes" id="UP000694232"/>
    </source>
</evidence>
<feature type="domain" description="HTH marR-type" evidence="4">
    <location>
        <begin position="2"/>
        <end position="136"/>
    </location>
</feature>
<dbReference type="PANTHER" id="PTHR42756:SF1">
    <property type="entry name" value="TRANSCRIPTIONAL REPRESSOR OF EMRAB OPERON"/>
    <property type="match status" value="1"/>
</dbReference>
<dbReference type="GO" id="GO:0003700">
    <property type="term" value="F:DNA-binding transcription factor activity"/>
    <property type="evidence" value="ECO:0007669"/>
    <property type="project" value="InterPro"/>
</dbReference>
<accession>A0A975U7H7</accession>
<proteinExistence type="predicted"/>
<organism evidence="5 6">
    <name type="scientific">Vibrio ostreae</name>
    <dbReference type="NCBI Taxonomy" id="2841925"/>
    <lineage>
        <taxon>Bacteria</taxon>
        <taxon>Pseudomonadati</taxon>
        <taxon>Pseudomonadota</taxon>
        <taxon>Gammaproteobacteria</taxon>
        <taxon>Vibrionales</taxon>
        <taxon>Vibrionaceae</taxon>
        <taxon>Vibrio</taxon>
    </lineage>
</organism>
<dbReference type="KEGG" id="vos:KNV97_02505"/>
<keyword evidence="6" id="KW-1185">Reference proteome</keyword>
<dbReference type="EMBL" id="CP076642">
    <property type="protein sequence ID" value="QXO16400.1"/>
    <property type="molecule type" value="Genomic_DNA"/>
</dbReference>
<gene>
    <name evidence="5" type="ORF">KNV97_02505</name>
</gene>
<dbReference type="AlphaFoldDB" id="A0A975U7H7"/>
<keyword evidence="1" id="KW-0805">Transcription regulation</keyword>
<dbReference type="SMART" id="SM00347">
    <property type="entry name" value="HTH_MARR"/>
    <property type="match status" value="1"/>
</dbReference>
<reference evidence="5" key="1">
    <citation type="submission" date="2021-06" db="EMBL/GenBank/DDBJ databases">
        <title>Vibrio nov. sp., novel gut bacterium isolated from Yellow Sea oyster.</title>
        <authorList>
            <person name="Muhammad N."/>
            <person name="Nguyen T.H."/>
            <person name="Lee Y.-J."/>
            <person name="Ko J."/>
            <person name="Kim S.-G."/>
        </authorList>
    </citation>
    <scope>NUCLEOTIDE SEQUENCE</scope>
    <source>
        <strain evidence="5">OG9-811</strain>
    </source>
</reference>
<evidence type="ECO:0000256" key="3">
    <source>
        <dbReference type="ARBA" id="ARBA00023163"/>
    </source>
</evidence>
<dbReference type="InterPro" id="IPR000835">
    <property type="entry name" value="HTH_MarR-typ"/>
</dbReference>
<dbReference type="PRINTS" id="PR00598">
    <property type="entry name" value="HTHMARR"/>
</dbReference>
<dbReference type="RefSeq" id="WP_136487638.1">
    <property type="nucleotide sequence ID" value="NZ_CP076642.1"/>
</dbReference>
<dbReference type="InterPro" id="IPR023187">
    <property type="entry name" value="Tscrpt_reg_MarR-type_CS"/>
</dbReference>
<dbReference type="GO" id="GO:0003677">
    <property type="term" value="F:DNA binding"/>
    <property type="evidence" value="ECO:0007669"/>
    <property type="project" value="UniProtKB-KW"/>
</dbReference>
<dbReference type="InterPro" id="IPR036390">
    <property type="entry name" value="WH_DNA-bd_sf"/>
</dbReference>
<dbReference type="Gene3D" id="1.10.10.10">
    <property type="entry name" value="Winged helix-like DNA-binding domain superfamily/Winged helix DNA-binding domain"/>
    <property type="match status" value="1"/>
</dbReference>
<dbReference type="SUPFAM" id="SSF46785">
    <property type="entry name" value="Winged helix' DNA-binding domain"/>
    <property type="match status" value="1"/>
</dbReference>
<dbReference type="Proteomes" id="UP000694232">
    <property type="component" value="Chromosome 2"/>
</dbReference>
<evidence type="ECO:0000259" key="4">
    <source>
        <dbReference type="PROSITE" id="PS50995"/>
    </source>
</evidence>